<feature type="compositionally biased region" description="Polar residues" evidence="7">
    <location>
        <begin position="285"/>
        <end position="296"/>
    </location>
</feature>
<dbReference type="GO" id="GO:0015031">
    <property type="term" value="P:protein transport"/>
    <property type="evidence" value="ECO:0007669"/>
    <property type="project" value="UniProtKB-KW"/>
</dbReference>
<reference evidence="9" key="1">
    <citation type="submission" date="2022-07" db="EMBL/GenBank/DDBJ databases">
        <title>Draft genome sequence of Zalerion maritima ATCC 34329, a (micro)plastics degrading marine fungus.</title>
        <authorList>
            <person name="Paco A."/>
            <person name="Goncalves M.F.M."/>
            <person name="Rocha-Santos T.A.P."/>
            <person name="Alves A."/>
        </authorList>
    </citation>
    <scope>NUCLEOTIDE SEQUENCE</scope>
    <source>
        <strain evidence="9">ATCC 34329</strain>
    </source>
</reference>
<evidence type="ECO:0000256" key="3">
    <source>
        <dbReference type="ARBA" id="ARBA00013784"/>
    </source>
</evidence>
<comment type="subcellular location">
    <subcellularLocation>
        <location evidence="1">Preautophagosomal structure</location>
    </subcellularLocation>
</comment>
<evidence type="ECO:0000256" key="7">
    <source>
        <dbReference type="SAM" id="MobiDB-lite"/>
    </source>
</evidence>
<accession>A0AAD5WXI7</accession>
<evidence type="ECO:0000256" key="6">
    <source>
        <dbReference type="ARBA" id="ARBA00023006"/>
    </source>
</evidence>
<dbReference type="InterPro" id="IPR039113">
    <property type="entry name" value="ATG29"/>
</dbReference>
<evidence type="ECO:0000259" key="8">
    <source>
        <dbReference type="Pfam" id="PF18388"/>
    </source>
</evidence>
<feature type="compositionally biased region" description="Basic residues" evidence="7">
    <location>
        <begin position="212"/>
        <end position="228"/>
    </location>
</feature>
<evidence type="ECO:0000256" key="2">
    <source>
        <dbReference type="ARBA" id="ARBA00010082"/>
    </source>
</evidence>
<feature type="compositionally biased region" description="Low complexity" evidence="7">
    <location>
        <begin position="254"/>
        <end position="274"/>
    </location>
</feature>
<organism evidence="9 10">
    <name type="scientific">Zalerion maritima</name>
    <dbReference type="NCBI Taxonomy" id="339359"/>
    <lineage>
        <taxon>Eukaryota</taxon>
        <taxon>Fungi</taxon>
        <taxon>Dikarya</taxon>
        <taxon>Ascomycota</taxon>
        <taxon>Pezizomycotina</taxon>
        <taxon>Sordariomycetes</taxon>
        <taxon>Lulworthiomycetidae</taxon>
        <taxon>Lulworthiales</taxon>
        <taxon>Lulworthiaceae</taxon>
        <taxon>Zalerion</taxon>
    </lineage>
</organism>
<feature type="compositionally biased region" description="Low complexity" evidence="7">
    <location>
        <begin position="348"/>
        <end position="364"/>
    </location>
</feature>
<proteinExistence type="inferred from homology"/>
<comment type="caution">
    <text evidence="9">The sequence shown here is derived from an EMBL/GenBank/DDBJ whole genome shotgun (WGS) entry which is preliminary data.</text>
</comment>
<protein>
    <recommendedName>
        <fullName evidence="3">Autophagy-related protein 29</fullName>
    </recommendedName>
</protein>
<keyword evidence="10" id="KW-1185">Reference proteome</keyword>
<evidence type="ECO:0000313" key="9">
    <source>
        <dbReference type="EMBL" id="KAJ2906524.1"/>
    </source>
</evidence>
<feature type="region of interest" description="Disordered" evidence="7">
    <location>
        <begin position="114"/>
        <end position="191"/>
    </location>
</feature>
<evidence type="ECO:0000256" key="4">
    <source>
        <dbReference type="ARBA" id="ARBA00022448"/>
    </source>
</evidence>
<gene>
    <name evidence="9" type="ORF">MKZ38_001167</name>
</gene>
<evidence type="ECO:0000313" key="10">
    <source>
        <dbReference type="Proteomes" id="UP001201980"/>
    </source>
</evidence>
<dbReference type="GO" id="GO:0000407">
    <property type="term" value="C:phagophore assembly site"/>
    <property type="evidence" value="ECO:0007669"/>
    <property type="project" value="UniProtKB-SubCell"/>
</dbReference>
<dbReference type="GO" id="GO:0000045">
    <property type="term" value="P:autophagosome assembly"/>
    <property type="evidence" value="ECO:0007669"/>
    <property type="project" value="InterPro"/>
</dbReference>
<feature type="compositionally biased region" description="Polar residues" evidence="7">
    <location>
        <begin position="410"/>
        <end position="421"/>
    </location>
</feature>
<comment type="similarity">
    <text evidence="2">Belongs to the ATG29 family.</text>
</comment>
<feature type="region of interest" description="Disordered" evidence="7">
    <location>
        <begin position="203"/>
        <end position="438"/>
    </location>
</feature>
<dbReference type="PANTHER" id="PTHR40012">
    <property type="entry name" value="AUTOPHAGY-RELATED PROTEIN 29"/>
    <property type="match status" value="1"/>
</dbReference>
<feature type="domain" description="Atg29 N-terminal" evidence="8">
    <location>
        <begin position="13"/>
        <end position="59"/>
    </location>
</feature>
<dbReference type="Proteomes" id="UP001201980">
    <property type="component" value="Unassembled WGS sequence"/>
</dbReference>
<dbReference type="InterPro" id="IPR039362">
    <property type="entry name" value="ATG29_sf"/>
</dbReference>
<dbReference type="EMBL" id="JAKWBI020000012">
    <property type="protein sequence ID" value="KAJ2906524.1"/>
    <property type="molecule type" value="Genomic_DNA"/>
</dbReference>
<sequence>MERLSDSSIEPTYTVFIRVPFPRGNFVDPPPVHWDTNKDDELWNILLSQKMTDIDWNDLYAIHSPPMHLARPVAPSLTQQFQHRASRFQVTVEFLAQQVKYLNERHNTRLKDILKGVPKGNSGTSSPVPGTEAGGEAMKRTASGGGGAPRVPSGLSIRRDSPLPKNEPVTSKPPSTTPSVAAGGGRPTISRNATLTTTTAVLAQQGGAASPRLKKATIHRNTSPRRRLSSLGTIVPSSTPGPADARPSSPTPSTPASNTSSPTSSSASSPAQSRIIRRPPRFKPSQPQQHDGTSSFADDDLDDGDESETPAFMPQQTGGNYGASSGRARTPGHDLGATLRGDPRRQTTVNSQTSDSSASSTAVVGRDGREVGNTGVSGAGPSRIPGPLSPRRAADLSGKGKGKGHHGYSSDGTPSMGSSFSDLDGEFVLAHHPSSRAQ</sequence>
<dbReference type="Pfam" id="PF18388">
    <property type="entry name" value="ATG29_N"/>
    <property type="match status" value="1"/>
</dbReference>
<keyword evidence="5" id="KW-0653">Protein transport</keyword>
<dbReference type="InterPro" id="IPR040666">
    <property type="entry name" value="Atg29_N"/>
</dbReference>
<dbReference type="AlphaFoldDB" id="A0AAD5WXI7"/>
<feature type="compositionally biased region" description="Low complexity" evidence="7">
    <location>
        <begin position="170"/>
        <end position="179"/>
    </location>
</feature>
<dbReference type="PANTHER" id="PTHR40012:SF1">
    <property type="entry name" value="AUTOPHAGY-RELATED PROTEIN 29"/>
    <property type="match status" value="1"/>
</dbReference>
<dbReference type="Gene3D" id="1.10.10.2570">
    <property type="match status" value="1"/>
</dbReference>
<feature type="compositionally biased region" description="Polar residues" evidence="7">
    <location>
        <begin position="230"/>
        <end position="240"/>
    </location>
</feature>
<evidence type="ECO:0000256" key="5">
    <source>
        <dbReference type="ARBA" id="ARBA00022927"/>
    </source>
</evidence>
<keyword evidence="4" id="KW-0813">Transport</keyword>
<name>A0AAD5WXI7_9PEZI</name>
<feature type="compositionally biased region" description="Acidic residues" evidence="7">
    <location>
        <begin position="297"/>
        <end position="308"/>
    </location>
</feature>
<keyword evidence="6" id="KW-0072">Autophagy</keyword>
<evidence type="ECO:0000256" key="1">
    <source>
        <dbReference type="ARBA" id="ARBA00004329"/>
    </source>
</evidence>